<evidence type="ECO:0000313" key="3">
    <source>
        <dbReference type="Proteomes" id="UP000176005"/>
    </source>
</evidence>
<keyword evidence="3" id="KW-1185">Reference proteome</keyword>
<name>A0A1E7KYE1_9ACTN</name>
<dbReference type="AlphaFoldDB" id="A0A1E7KYE1"/>
<evidence type="ECO:0000256" key="1">
    <source>
        <dbReference type="SAM" id="MobiDB-lite"/>
    </source>
</evidence>
<evidence type="ECO:0000313" key="2">
    <source>
        <dbReference type="EMBL" id="OEV08942.1"/>
    </source>
</evidence>
<feature type="non-terminal residue" evidence="2">
    <location>
        <position position="98"/>
    </location>
</feature>
<protein>
    <submittedName>
        <fullName evidence="2">Uncharacterized protein</fullName>
    </submittedName>
</protein>
<comment type="caution">
    <text evidence="2">The sequence shown here is derived from an EMBL/GenBank/DDBJ whole genome shotgun (WGS) entry which is preliminary data.</text>
</comment>
<organism evidence="2 3">
    <name type="scientific">Streptomyces nanshensis</name>
    <dbReference type="NCBI Taxonomy" id="518642"/>
    <lineage>
        <taxon>Bacteria</taxon>
        <taxon>Bacillati</taxon>
        <taxon>Actinomycetota</taxon>
        <taxon>Actinomycetes</taxon>
        <taxon>Kitasatosporales</taxon>
        <taxon>Streptomycetaceae</taxon>
        <taxon>Streptomyces</taxon>
    </lineage>
</organism>
<reference evidence="2 3" key="1">
    <citation type="journal article" date="2016" name="Front. Microbiol.">
        <title>Comparative Genomics Analysis of Streptomyces Species Reveals Their Adaptation to the Marine Environment and Their Diversity at the Genomic Level.</title>
        <authorList>
            <person name="Tian X."/>
            <person name="Zhang Z."/>
            <person name="Yang T."/>
            <person name="Chen M."/>
            <person name="Li J."/>
            <person name="Chen F."/>
            <person name="Yang J."/>
            <person name="Li W."/>
            <person name="Zhang B."/>
            <person name="Zhang Z."/>
            <person name="Wu J."/>
            <person name="Zhang C."/>
            <person name="Long L."/>
            <person name="Xiao J."/>
        </authorList>
    </citation>
    <scope>NUCLEOTIDE SEQUENCE [LARGE SCALE GENOMIC DNA]</scope>
    <source>
        <strain evidence="2 3">SCSIO 10429</strain>
    </source>
</reference>
<dbReference type="EMBL" id="LJGW01000391">
    <property type="protein sequence ID" value="OEV08942.1"/>
    <property type="molecule type" value="Genomic_DNA"/>
</dbReference>
<feature type="region of interest" description="Disordered" evidence="1">
    <location>
        <begin position="1"/>
        <end position="98"/>
    </location>
</feature>
<gene>
    <name evidence="2" type="ORF">AN218_24350</name>
</gene>
<sequence>MDELPVDEASYAKDALPPHGPGAGPERGRSPVRVPHPRGPEVRAASLSREHPMTAGGAATREGLVRTPAGTPAFAPPATRAGTAHADETPAGGRPLTS</sequence>
<proteinExistence type="predicted"/>
<accession>A0A1E7KYE1</accession>
<dbReference type="Proteomes" id="UP000176005">
    <property type="component" value="Unassembled WGS sequence"/>
</dbReference>
<feature type="compositionally biased region" description="Low complexity" evidence="1">
    <location>
        <begin position="66"/>
        <end position="84"/>
    </location>
</feature>